<evidence type="ECO:0000256" key="9">
    <source>
        <dbReference type="HAMAP-Rule" id="MF_00437"/>
    </source>
</evidence>
<dbReference type="GeneID" id="14411929"/>
<accession>L0BHX2</accession>
<dbReference type="GO" id="GO:0015979">
    <property type="term" value="P:photosynthesis"/>
    <property type="evidence" value="ECO:0007669"/>
    <property type="project" value="UniProtKB-UniRule"/>
</dbReference>
<sequence>MINNLFDKLRKKESNLTINENLFKELIIEPNKEIKYLFNVVILLGATGFLIVGLSSYLMHNIIFFLDARKIIFFPQGITMLFYGTLGTILSINQFLILILKVGEGYNEFNKLNGTMKIVRKGFPGRNSDIDITYPLTDIEAIRVEIKMDVFNNKQNIFACIKGKNDLPIIQISSPVSIREIEEKASLLASFLKVPVKGL</sequence>
<comment type="function">
    <text evidence="1 9">Seems to be required for the assembly of the photosystem I complex.</text>
</comment>
<evidence type="ECO:0000256" key="3">
    <source>
        <dbReference type="ARBA" id="ARBA00008198"/>
    </source>
</evidence>
<keyword evidence="5 9" id="KW-0602">Photosynthesis</keyword>
<proteinExistence type="inferred from homology"/>
<evidence type="ECO:0000256" key="8">
    <source>
        <dbReference type="ARBA" id="ARBA00023136"/>
    </source>
</evidence>
<dbReference type="GO" id="GO:0009535">
    <property type="term" value="C:chloroplast thylakoid membrane"/>
    <property type="evidence" value="ECO:0007669"/>
    <property type="project" value="UniProtKB-SubCell"/>
</dbReference>
<evidence type="ECO:0000256" key="2">
    <source>
        <dbReference type="ARBA" id="ARBA00004141"/>
    </source>
</evidence>
<evidence type="ECO:0000256" key="4">
    <source>
        <dbReference type="ARBA" id="ARBA00015395"/>
    </source>
</evidence>
<dbReference type="EMBL" id="JX457480">
    <property type="protein sequence ID" value="AFZ88828.1"/>
    <property type="molecule type" value="Genomic_DNA"/>
</dbReference>
<dbReference type="InterPro" id="IPR003359">
    <property type="entry name" value="PSI_Ycf4_assembly"/>
</dbReference>
<evidence type="ECO:0000313" key="10">
    <source>
        <dbReference type="EMBL" id="AFZ88828.1"/>
    </source>
</evidence>
<keyword evidence="7 9" id="KW-1133">Transmembrane helix</keyword>
<protein>
    <recommendedName>
        <fullName evidence="4 9">Photosystem I assembly protein Ycf4</fullName>
    </recommendedName>
</protein>
<keyword evidence="6 9" id="KW-0812">Transmembrane</keyword>
<keyword evidence="9" id="KW-0793">Thylakoid</keyword>
<evidence type="ECO:0000256" key="1">
    <source>
        <dbReference type="ARBA" id="ARBA00002862"/>
    </source>
</evidence>
<name>L0BHX2_MONAE</name>
<feature type="transmembrane region" description="Helical" evidence="9">
    <location>
        <begin position="36"/>
        <end position="60"/>
    </location>
</feature>
<feature type="transmembrane region" description="Helical" evidence="9">
    <location>
        <begin position="80"/>
        <end position="100"/>
    </location>
</feature>
<reference evidence="10" key="1">
    <citation type="journal article" date="2012" name="PLoS ONE">
        <title>Evidence for Transitional Stages in the Evolution of Euglenid Group II Introns and Twintrons in the Monomorphina aenigmatica Plastid Genome.</title>
        <authorList>
            <person name="Pombert J.-F."/>
            <person name="James E.R."/>
            <person name="Janouskovec J."/>
            <person name="Keeling P.J."/>
        </authorList>
    </citation>
    <scope>NUCLEOTIDE SEQUENCE</scope>
    <source>
        <strain evidence="10">UTEX1284</strain>
    </source>
</reference>
<gene>
    <name evidence="9 10" type="primary">ycf4</name>
</gene>
<organism evidence="10">
    <name type="scientific">Monomorphina aenigmatica</name>
    <name type="common">Euglenoid</name>
    <name type="synonym">Phacus aenigmaticus</name>
    <dbReference type="NCBI Taxonomy" id="304863"/>
    <lineage>
        <taxon>Eukaryota</taxon>
        <taxon>Discoba</taxon>
        <taxon>Euglenozoa</taxon>
        <taxon>Euglenida</taxon>
        <taxon>Spirocuta</taxon>
        <taxon>Euglenophyceae</taxon>
        <taxon>Euglenales</taxon>
        <taxon>Euglenaceae</taxon>
        <taxon>Monomorphina</taxon>
    </lineage>
</organism>
<keyword evidence="10" id="KW-0150">Chloroplast</keyword>
<evidence type="ECO:0000256" key="5">
    <source>
        <dbReference type="ARBA" id="ARBA00022531"/>
    </source>
</evidence>
<dbReference type="Pfam" id="PF02392">
    <property type="entry name" value="Ycf4"/>
    <property type="match status" value="1"/>
</dbReference>
<comment type="subcellular location">
    <subcellularLocation>
        <location evidence="2">Membrane</location>
        <topology evidence="2">Multi-pass membrane protein</topology>
    </subcellularLocation>
    <subcellularLocation>
        <location evidence="9">Plastid</location>
        <location evidence="9">Chloroplast thylakoid membrane</location>
        <topology evidence="9">Multi-pass membrane protein</topology>
    </subcellularLocation>
</comment>
<dbReference type="AlphaFoldDB" id="L0BHX2"/>
<keyword evidence="10" id="KW-0934">Plastid</keyword>
<comment type="similarity">
    <text evidence="3 9">Belongs to the Ycf4 family.</text>
</comment>
<evidence type="ECO:0000256" key="7">
    <source>
        <dbReference type="ARBA" id="ARBA00022989"/>
    </source>
</evidence>
<dbReference type="GO" id="GO:0009522">
    <property type="term" value="C:photosystem I"/>
    <property type="evidence" value="ECO:0007669"/>
    <property type="project" value="InterPro"/>
</dbReference>
<geneLocation type="chloroplast" evidence="10"/>
<dbReference type="RefSeq" id="YP_007317226.1">
    <property type="nucleotide sequence ID" value="NC_020018.1"/>
</dbReference>
<dbReference type="HAMAP" id="MF_00437">
    <property type="entry name" value="Ycf4"/>
    <property type="match status" value="1"/>
</dbReference>
<keyword evidence="8 9" id="KW-0472">Membrane</keyword>
<evidence type="ECO:0000256" key="6">
    <source>
        <dbReference type="ARBA" id="ARBA00022692"/>
    </source>
</evidence>